<accession>C0EAJ4</accession>
<organism evidence="1 2">
    <name type="scientific">[Clostridium] methylpentosum DSM 5476</name>
    <dbReference type="NCBI Taxonomy" id="537013"/>
    <lineage>
        <taxon>Bacteria</taxon>
        <taxon>Bacillati</taxon>
        <taxon>Bacillota</taxon>
        <taxon>Clostridia</taxon>
        <taxon>Eubacteriales</taxon>
        <taxon>Oscillospiraceae</taxon>
        <taxon>Oscillospiraceae incertae sedis</taxon>
    </lineage>
</organism>
<dbReference type="HOGENOM" id="CLU_2583537_0_0_9"/>
<proteinExistence type="predicted"/>
<gene>
    <name evidence="1" type="ORF">CLOSTMETH_00850</name>
</gene>
<dbReference type="Proteomes" id="UP000003340">
    <property type="component" value="Unassembled WGS sequence"/>
</dbReference>
<dbReference type="EMBL" id="ACEC01000032">
    <property type="protein sequence ID" value="EEG31539.1"/>
    <property type="molecule type" value="Genomic_DNA"/>
</dbReference>
<dbReference type="STRING" id="537013.CLOSTMETH_00850"/>
<protein>
    <submittedName>
        <fullName evidence="1">Uncharacterized protein</fullName>
    </submittedName>
</protein>
<reference evidence="1 2" key="2">
    <citation type="submission" date="2009-02" db="EMBL/GenBank/DDBJ databases">
        <title>Draft genome sequence of Clostridium methylpentosum (DSM 5476).</title>
        <authorList>
            <person name="Sudarsanam P."/>
            <person name="Ley R."/>
            <person name="Guruge J."/>
            <person name="Turnbaugh P.J."/>
            <person name="Mahowald M."/>
            <person name="Liep D."/>
            <person name="Gordon J."/>
        </authorList>
    </citation>
    <scope>NUCLEOTIDE SEQUENCE [LARGE SCALE GENOMIC DNA]</scope>
    <source>
        <strain evidence="1 2">DSM 5476</strain>
    </source>
</reference>
<comment type="caution">
    <text evidence="1">The sequence shown here is derived from an EMBL/GenBank/DDBJ whole genome shotgun (WGS) entry which is preliminary data.</text>
</comment>
<keyword evidence="2" id="KW-1185">Reference proteome</keyword>
<evidence type="ECO:0000313" key="2">
    <source>
        <dbReference type="Proteomes" id="UP000003340"/>
    </source>
</evidence>
<evidence type="ECO:0000313" key="1">
    <source>
        <dbReference type="EMBL" id="EEG31539.1"/>
    </source>
</evidence>
<name>C0EAJ4_9FIRM</name>
<reference evidence="1 2" key="1">
    <citation type="submission" date="2009-01" db="EMBL/GenBank/DDBJ databases">
        <authorList>
            <person name="Fulton L."/>
            <person name="Clifton S."/>
            <person name="Fulton B."/>
            <person name="Xu J."/>
            <person name="Minx P."/>
            <person name="Pepin K.H."/>
            <person name="Johnson M."/>
            <person name="Bhonagiri V."/>
            <person name="Nash W.E."/>
            <person name="Mardis E.R."/>
            <person name="Wilson R.K."/>
        </authorList>
    </citation>
    <scope>NUCLEOTIDE SEQUENCE [LARGE SCALE GENOMIC DNA]</scope>
    <source>
        <strain evidence="1 2">DSM 5476</strain>
    </source>
</reference>
<dbReference type="AlphaFoldDB" id="C0EAJ4"/>
<sequence length="80" mass="9373">MHCFMQLLRIFTNYLHLSRYKSIVKTKKWGLQPEKSGGNPASAHEKPLIRHFVEKASMKNHFHFGASKSPQTRMNTEKME</sequence>